<dbReference type="InterPro" id="IPR036397">
    <property type="entry name" value="RNaseH_sf"/>
</dbReference>
<evidence type="ECO:0008006" key="3">
    <source>
        <dbReference type="Google" id="ProtNLM"/>
    </source>
</evidence>
<proteinExistence type="predicted"/>
<evidence type="ECO:0000313" key="2">
    <source>
        <dbReference type="Proteomes" id="UP000257109"/>
    </source>
</evidence>
<sequence>MCGVLISWDHFQSPKETLTLSLPLTTSRDRFGVPKVLISDQDSHFCNKTMLTLLEKYVIVFGKACHLPVEIEHYAY</sequence>
<name>A0A371H7B7_MUCPR</name>
<dbReference type="SUPFAM" id="SSF53098">
    <property type="entry name" value="Ribonuclease H-like"/>
    <property type="match status" value="1"/>
</dbReference>
<dbReference type="Proteomes" id="UP000257109">
    <property type="component" value="Unassembled WGS sequence"/>
</dbReference>
<dbReference type="GO" id="GO:0003676">
    <property type="term" value="F:nucleic acid binding"/>
    <property type="evidence" value="ECO:0007669"/>
    <property type="project" value="InterPro"/>
</dbReference>
<feature type="non-terminal residue" evidence="1">
    <location>
        <position position="1"/>
    </location>
</feature>
<organism evidence="1 2">
    <name type="scientific">Mucuna pruriens</name>
    <name type="common">Velvet bean</name>
    <name type="synonym">Dolichos pruriens</name>
    <dbReference type="NCBI Taxonomy" id="157652"/>
    <lineage>
        <taxon>Eukaryota</taxon>
        <taxon>Viridiplantae</taxon>
        <taxon>Streptophyta</taxon>
        <taxon>Embryophyta</taxon>
        <taxon>Tracheophyta</taxon>
        <taxon>Spermatophyta</taxon>
        <taxon>Magnoliopsida</taxon>
        <taxon>eudicotyledons</taxon>
        <taxon>Gunneridae</taxon>
        <taxon>Pentapetalae</taxon>
        <taxon>rosids</taxon>
        <taxon>fabids</taxon>
        <taxon>Fabales</taxon>
        <taxon>Fabaceae</taxon>
        <taxon>Papilionoideae</taxon>
        <taxon>50 kb inversion clade</taxon>
        <taxon>NPAAA clade</taxon>
        <taxon>indigoferoid/millettioid clade</taxon>
        <taxon>Phaseoleae</taxon>
        <taxon>Mucuna</taxon>
    </lineage>
</organism>
<dbReference type="Gene3D" id="3.30.420.10">
    <property type="entry name" value="Ribonuclease H-like superfamily/Ribonuclease H"/>
    <property type="match status" value="1"/>
</dbReference>
<dbReference type="EMBL" id="QJKJ01003399">
    <property type="protein sequence ID" value="RDX98689.1"/>
    <property type="molecule type" value="Genomic_DNA"/>
</dbReference>
<evidence type="ECO:0000313" key="1">
    <source>
        <dbReference type="EMBL" id="RDX98689.1"/>
    </source>
</evidence>
<keyword evidence="2" id="KW-1185">Reference proteome</keyword>
<dbReference type="InterPro" id="IPR012337">
    <property type="entry name" value="RNaseH-like_sf"/>
</dbReference>
<accession>A0A371H7B7</accession>
<protein>
    <recommendedName>
        <fullName evidence="3">Integrase catalytic domain-containing protein</fullName>
    </recommendedName>
</protein>
<comment type="caution">
    <text evidence="1">The sequence shown here is derived from an EMBL/GenBank/DDBJ whole genome shotgun (WGS) entry which is preliminary data.</text>
</comment>
<reference evidence="1" key="1">
    <citation type="submission" date="2018-05" db="EMBL/GenBank/DDBJ databases">
        <title>Draft genome of Mucuna pruriens seed.</title>
        <authorList>
            <person name="Nnadi N.E."/>
            <person name="Vos R."/>
            <person name="Hasami M.H."/>
            <person name="Devisetty U.K."/>
            <person name="Aguiy J.C."/>
        </authorList>
    </citation>
    <scope>NUCLEOTIDE SEQUENCE [LARGE SCALE GENOMIC DNA]</scope>
    <source>
        <strain evidence="1">JCA_2017</strain>
    </source>
</reference>
<dbReference type="AlphaFoldDB" id="A0A371H7B7"/>
<gene>
    <name evidence="1" type="ORF">CR513_18362</name>
</gene>